<feature type="compositionally biased region" description="Basic and acidic residues" evidence="1">
    <location>
        <begin position="15"/>
        <end position="29"/>
    </location>
</feature>
<reference evidence="2" key="1">
    <citation type="submission" date="2022-08" db="EMBL/GenBank/DDBJ databases">
        <authorList>
            <person name="Gutierrez-Valencia J."/>
        </authorList>
    </citation>
    <scope>NUCLEOTIDE SEQUENCE</scope>
</reference>
<feature type="region of interest" description="Disordered" evidence="1">
    <location>
        <begin position="1"/>
        <end position="36"/>
    </location>
</feature>
<comment type="caution">
    <text evidence="2">The sequence shown here is derived from an EMBL/GenBank/DDBJ whole genome shotgun (WGS) entry which is preliminary data.</text>
</comment>
<name>A0AAV0M974_9ROSI</name>
<dbReference type="Proteomes" id="UP001154282">
    <property type="component" value="Unassembled WGS sequence"/>
</dbReference>
<dbReference type="EMBL" id="CAMGYJ010000007">
    <property type="protein sequence ID" value="CAI0443061.1"/>
    <property type="molecule type" value="Genomic_DNA"/>
</dbReference>
<dbReference type="AlphaFoldDB" id="A0AAV0M974"/>
<feature type="compositionally biased region" description="Basic residues" evidence="1">
    <location>
        <begin position="1"/>
        <end position="14"/>
    </location>
</feature>
<gene>
    <name evidence="2" type="ORF">LITE_LOCUS27512</name>
</gene>
<keyword evidence="3" id="KW-1185">Reference proteome</keyword>
<evidence type="ECO:0000256" key="1">
    <source>
        <dbReference type="SAM" id="MobiDB-lite"/>
    </source>
</evidence>
<evidence type="ECO:0000313" key="2">
    <source>
        <dbReference type="EMBL" id="CAI0443061.1"/>
    </source>
</evidence>
<proteinExistence type="predicted"/>
<organism evidence="2 3">
    <name type="scientific">Linum tenue</name>
    <dbReference type="NCBI Taxonomy" id="586396"/>
    <lineage>
        <taxon>Eukaryota</taxon>
        <taxon>Viridiplantae</taxon>
        <taxon>Streptophyta</taxon>
        <taxon>Embryophyta</taxon>
        <taxon>Tracheophyta</taxon>
        <taxon>Spermatophyta</taxon>
        <taxon>Magnoliopsida</taxon>
        <taxon>eudicotyledons</taxon>
        <taxon>Gunneridae</taxon>
        <taxon>Pentapetalae</taxon>
        <taxon>rosids</taxon>
        <taxon>fabids</taxon>
        <taxon>Malpighiales</taxon>
        <taxon>Linaceae</taxon>
        <taxon>Linum</taxon>
    </lineage>
</organism>
<sequence>MGPIRGFKRRKKSSDHKVDQNASPSKDHGASVPSPTDKAVDWWDDFSKRITGTPCIPLFPFDFIYLDEPNYCFVFAPFNGRTRLIVLA</sequence>
<accession>A0AAV0M974</accession>
<protein>
    <submittedName>
        <fullName evidence="2">Uncharacterized protein</fullName>
    </submittedName>
</protein>
<evidence type="ECO:0000313" key="3">
    <source>
        <dbReference type="Proteomes" id="UP001154282"/>
    </source>
</evidence>